<feature type="compositionally biased region" description="Polar residues" evidence="1">
    <location>
        <begin position="1074"/>
        <end position="1084"/>
    </location>
</feature>
<reference evidence="3 4" key="1">
    <citation type="submission" date="2016-08" db="EMBL/GenBank/DDBJ databases">
        <title>Genomes of anaerobic fungi encode conserved fungal cellulosomes for biomass hydrolysis.</title>
        <authorList>
            <consortium name="DOE Joint Genome Institute"/>
            <person name="Haitjema C.H."/>
            <person name="Gilmore S.P."/>
            <person name="Henske J.K."/>
            <person name="Solomon K.V."/>
            <person name="De Groot R."/>
            <person name="Kuo A."/>
            <person name="Mondo S.J."/>
            <person name="Salamov A.A."/>
            <person name="Labutti K."/>
            <person name="Zhao Z."/>
            <person name="Chiniquy J."/>
            <person name="Barry K."/>
            <person name="Brewer H.M."/>
            <person name="Purvine S.O."/>
            <person name="Wright A.T."/>
            <person name="Boxma B."/>
            <person name="Van Alen T."/>
            <person name="Hackstein J.H."/>
            <person name="Baker S.E."/>
            <person name="Grigoriev I.V."/>
            <person name="O'Malley M.A."/>
        </authorList>
    </citation>
    <scope>NUCLEOTIDE SEQUENCE [LARGE SCALE GENOMIC DNA]</scope>
    <source>
        <strain evidence="4">finn</strain>
    </source>
</reference>
<feature type="compositionally biased region" description="Polar residues" evidence="1">
    <location>
        <begin position="973"/>
        <end position="1008"/>
    </location>
</feature>
<evidence type="ECO:0000313" key="3">
    <source>
        <dbReference type="EMBL" id="ORX48113.1"/>
    </source>
</evidence>
<feature type="region of interest" description="Disordered" evidence="1">
    <location>
        <begin position="438"/>
        <end position="464"/>
    </location>
</feature>
<feature type="compositionally biased region" description="Low complexity" evidence="1">
    <location>
        <begin position="296"/>
        <end position="308"/>
    </location>
</feature>
<evidence type="ECO:0000259" key="2">
    <source>
        <dbReference type="SMART" id="SM00233"/>
    </source>
</evidence>
<feature type="compositionally biased region" description="Low complexity" evidence="1">
    <location>
        <begin position="439"/>
        <end position="463"/>
    </location>
</feature>
<protein>
    <recommendedName>
        <fullName evidence="2">PH domain-containing protein</fullName>
    </recommendedName>
</protein>
<comment type="caution">
    <text evidence="3">The sequence shown here is derived from an EMBL/GenBank/DDBJ whole genome shotgun (WGS) entry which is preliminary data.</text>
</comment>
<dbReference type="EMBL" id="MCFH01000028">
    <property type="protein sequence ID" value="ORX48113.1"/>
    <property type="molecule type" value="Genomic_DNA"/>
</dbReference>
<feature type="domain" description="PH" evidence="2">
    <location>
        <begin position="550"/>
        <end position="744"/>
    </location>
</feature>
<dbReference type="OrthoDB" id="2412252at2759"/>
<proteinExistence type="predicted"/>
<evidence type="ECO:0000256" key="1">
    <source>
        <dbReference type="SAM" id="MobiDB-lite"/>
    </source>
</evidence>
<feature type="region of interest" description="Disordered" evidence="1">
    <location>
        <begin position="948"/>
        <end position="1021"/>
    </location>
</feature>
<feature type="region of interest" description="Disordered" evidence="1">
    <location>
        <begin position="832"/>
        <end position="867"/>
    </location>
</feature>
<organism evidence="3 4">
    <name type="scientific">Piromyces finnis</name>
    <dbReference type="NCBI Taxonomy" id="1754191"/>
    <lineage>
        <taxon>Eukaryota</taxon>
        <taxon>Fungi</taxon>
        <taxon>Fungi incertae sedis</taxon>
        <taxon>Chytridiomycota</taxon>
        <taxon>Chytridiomycota incertae sedis</taxon>
        <taxon>Neocallimastigomycetes</taxon>
        <taxon>Neocallimastigales</taxon>
        <taxon>Neocallimastigaceae</taxon>
        <taxon>Piromyces</taxon>
    </lineage>
</organism>
<reference evidence="3 4" key="2">
    <citation type="submission" date="2016-08" db="EMBL/GenBank/DDBJ databases">
        <title>Pervasive Adenine N6-methylation of Active Genes in Fungi.</title>
        <authorList>
            <consortium name="DOE Joint Genome Institute"/>
            <person name="Mondo S.J."/>
            <person name="Dannebaum R.O."/>
            <person name="Kuo R.C."/>
            <person name="Labutti K."/>
            <person name="Haridas S."/>
            <person name="Kuo A."/>
            <person name="Salamov A."/>
            <person name="Ahrendt S.R."/>
            <person name="Lipzen A."/>
            <person name="Sullivan W."/>
            <person name="Andreopoulos W.B."/>
            <person name="Clum A."/>
            <person name="Lindquist E."/>
            <person name="Daum C."/>
            <person name="Ramamoorthy G.K."/>
            <person name="Gryganskyi A."/>
            <person name="Culley D."/>
            <person name="Magnuson J.K."/>
            <person name="James T.Y."/>
            <person name="O'Malley M.A."/>
            <person name="Stajich J.E."/>
            <person name="Spatafora J.W."/>
            <person name="Visel A."/>
            <person name="Grigoriev I.V."/>
        </authorList>
    </citation>
    <scope>NUCLEOTIDE SEQUENCE [LARGE SCALE GENOMIC DNA]</scope>
    <source>
        <strain evidence="4">finn</strain>
    </source>
</reference>
<gene>
    <name evidence="3" type="ORF">BCR36DRAFT_405095</name>
</gene>
<keyword evidence="4" id="KW-1185">Reference proteome</keyword>
<dbReference type="SMART" id="SM00233">
    <property type="entry name" value="PH"/>
    <property type="match status" value="1"/>
</dbReference>
<feature type="compositionally biased region" description="Polar residues" evidence="1">
    <location>
        <begin position="229"/>
        <end position="239"/>
    </location>
</feature>
<feature type="region of interest" description="Disordered" evidence="1">
    <location>
        <begin position="177"/>
        <end position="199"/>
    </location>
</feature>
<dbReference type="InterPro" id="IPR001849">
    <property type="entry name" value="PH_domain"/>
</dbReference>
<evidence type="ECO:0000313" key="4">
    <source>
        <dbReference type="Proteomes" id="UP000193719"/>
    </source>
</evidence>
<feature type="region of interest" description="Disordered" evidence="1">
    <location>
        <begin position="223"/>
        <end position="242"/>
    </location>
</feature>
<sequence>MVQENITGNKRSSKDLSKMLPPHLRAKGIKNSNYSSPLKNQVELKEEKLSIYNSKTQNENLNINVNEVLISRSKSTNEALDQKRRQDLLNERIPSEIKKSNSYSSENYKLHQQGYISVHSNLLNGSVEKSNDKVMNDTSAFKNKNNQNTFVNNTTQKEAHTINTMSEVFNSSVPFSSSSKVEVTPKPVKRRSTSLPTNPLDMFNPHVRIGNYMENKSVLPKDLDRSVPISRSTSRSGSDNKIHQILGEGAVNSFERNNSQQLNDSITNKENKGNREKIQQLLIDGNNKNKSVNKDPSSLPSSTNSPLLSNTIITNNSMKKLINLNDLTTVASAKDALSNSNLNIPTSNGSNINDYPPPSILLNGSRSNGNEIERSGSSKSVSIVEKNGTIRSLGNGNSGSSRSVYANGNIKSITLPLRSNSGKLGNEAQLSFTLPLTRSSSQSSSHMKANSLSSSNSSSNEESIQYKNPFFSTSKTNSPMSNIITIQQETLPQPFNNDEAMATTKLSPNSLGFIDRNSKNDIFSYAARKREEEQQMIEKKNSIKISRETLVYSCYVEKLSSRHKYQKRILRFDGIFLTCLSPKKKQKLPANTTFTMVNPPYFSDNSEEGKTYLFLLKKLYSNLSPGPEFSGPLIAVEDGKSKNGNSNPNLKSKYFYVPKWIINIKDIISVRPLIHPSLAFFSSSSEIYKNIEPELKFYTTGDIEKDKKTFIIITRDNAFYVIRGYNEREFNRWLYILTRSKEILEELVQPSMMEAEEASPKPSPPSDLSKLLKISGGAIHGNMNRNSVLNVSSYNKSSLSRNPSLSRGYEDVNEDLTLRRFRSREEDYLSSDVVGLQRSRSRSRSRSNSHAGHASHRSGSIGRSGSSMSNTNVNLMSLYTNKTTPVQLKTEYTDLIDRCLPKDPLHFHYTIYDYWKGILDQLYLIDKDIYSFVTKAENSELMAILRETGELDEEEGKENEGDKPAGGEEKNLTKSSNNPDILVSTSKHPTNVSSPIESPTSEVSPTHSESNKIPDHLKDKPLINAIPQTPTLEMEQQMKTHLKPRPRSGSAPVSVTKDIYEMENDGIKSAGPENKQSPFTSSDQQYHRKDLVSMTALGNVPLTHSLSTNTKNSSSKAFEDNFIHSQTYTIDTIEQPQIRTIKMTKNNRPVKQHRSSTYQPNTTESIRIPSVDTTLKQPLIQSIPWNKDLKFIIMGLLRIFHRLSGIPFEEDGETTDNTPPPPIPRWYYQFCVKSIPVYIIQVQNMIIDYLHELEYQQCKQDEIEMIQEDVRESNKSILSKRYNVIQNALDSFIKLSNLWEDIINQWKLEMIRQKLNLDTIPLQDNEMDTFLLQHVQVSDVLSIHTKIKDYLGKEILIGCRNLLKLFEKEE</sequence>
<dbReference type="Proteomes" id="UP000193719">
    <property type="component" value="Unassembled WGS sequence"/>
</dbReference>
<accession>A0A1Y1V7W9</accession>
<name>A0A1Y1V7W9_9FUNG</name>
<feature type="region of interest" description="Disordered" evidence="1">
    <location>
        <begin position="1065"/>
        <end position="1084"/>
    </location>
</feature>
<feature type="compositionally biased region" description="Basic and acidic residues" evidence="1">
    <location>
        <begin position="1009"/>
        <end position="1021"/>
    </location>
</feature>
<feature type="compositionally biased region" description="Low complexity" evidence="1">
    <location>
        <begin position="848"/>
        <end position="867"/>
    </location>
</feature>
<feature type="compositionally biased region" description="Basic and acidic residues" evidence="1">
    <location>
        <begin position="958"/>
        <end position="972"/>
    </location>
</feature>
<feature type="region of interest" description="Disordered" evidence="1">
    <location>
        <begin position="284"/>
        <end position="308"/>
    </location>
</feature>